<dbReference type="EMBL" id="AP008213">
    <property type="protein sequence ID" value="BAH93985.1"/>
    <property type="molecule type" value="Genomic_DNA"/>
</dbReference>
<dbReference type="KEGG" id="dosa:Os07g0559901"/>
<feature type="region of interest" description="Disordered" evidence="1">
    <location>
        <begin position="148"/>
        <end position="226"/>
    </location>
</feature>
<reference evidence="2 3" key="1">
    <citation type="journal article" date="2005" name="Nature">
        <title>The map-based sequence of the rice genome.</title>
        <authorList>
            <consortium name="International rice genome sequencing project (IRGSP)"/>
            <person name="Matsumoto T."/>
            <person name="Wu J."/>
            <person name="Kanamori H."/>
            <person name="Katayose Y."/>
            <person name="Fujisawa M."/>
            <person name="Namiki N."/>
            <person name="Mizuno H."/>
            <person name="Yamamoto K."/>
            <person name="Antonio B.A."/>
            <person name="Baba T."/>
            <person name="Sakata K."/>
            <person name="Nagamura Y."/>
            <person name="Aoki H."/>
            <person name="Arikawa K."/>
            <person name="Arita K."/>
            <person name="Bito T."/>
            <person name="Chiden Y."/>
            <person name="Fujitsuka N."/>
            <person name="Fukunaka R."/>
            <person name="Hamada M."/>
            <person name="Harada C."/>
            <person name="Hayashi A."/>
            <person name="Hijishita S."/>
            <person name="Honda M."/>
            <person name="Hosokawa S."/>
            <person name="Ichikawa Y."/>
            <person name="Idonuma A."/>
            <person name="Iijima M."/>
            <person name="Ikeda M."/>
            <person name="Ikeno M."/>
            <person name="Ito K."/>
            <person name="Ito S."/>
            <person name="Ito T."/>
            <person name="Ito Y."/>
            <person name="Ito Y."/>
            <person name="Iwabuchi A."/>
            <person name="Kamiya K."/>
            <person name="Karasawa W."/>
            <person name="Kurita K."/>
            <person name="Katagiri S."/>
            <person name="Kikuta A."/>
            <person name="Kobayashi H."/>
            <person name="Kobayashi N."/>
            <person name="Machita K."/>
            <person name="Maehara T."/>
            <person name="Masukawa M."/>
            <person name="Mizubayashi T."/>
            <person name="Mukai Y."/>
            <person name="Nagasaki H."/>
            <person name="Nagata Y."/>
            <person name="Naito S."/>
            <person name="Nakashima M."/>
            <person name="Nakama Y."/>
            <person name="Nakamichi Y."/>
            <person name="Nakamura M."/>
            <person name="Meguro A."/>
            <person name="Negishi M."/>
            <person name="Ohta I."/>
            <person name="Ohta T."/>
            <person name="Okamoto M."/>
            <person name="Ono N."/>
            <person name="Saji S."/>
            <person name="Sakaguchi M."/>
            <person name="Sakai K."/>
            <person name="Shibata M."/>
            <person name="Shimokawa T."/>
            <person name="Song J."/>
            <person name="Takazaki Y."/>
            <person name="Terasawa K."/>
            <person name="Tsugane M."/>
            <person name="Tsuji K."/>
            <person name="Ueda S."/>
            <person name="Waki K."/>
            <person name="Yamagata H."/>
            <person name="Yamamoto M."/>
            <person name="Yamamoto S."/>
            <person name="Yamane H."/>
            <person name="Yoshiki S."/>
            <person name="Yoshihara R."/>
            <person name="Yukawa K."/>
            <person name="Zhong H."/>
            <person name="Yano M."/>
            <person name="Yuan Q."/>
            <person name="Ouyang S."/>
            <person name="Liu J."/>
            <person name="Jones K.M."/>
            <person name="Gansberger K."/>
            <person name="Moffat K."/>
            <person name="Hill J."/>
            <person name="Bera J."/>
            <person name="Fadrosh D."/>
            <person name="Jin S."/>
            <person name="Johri S."/>
            <person name="Kim M."/>
            <person name="Overton L."/>
            <person name="Reardon M."/>
            <person name="Tsitrin T."/>
            <person name="Vuong H."/>
            <person name="Weaver B."/>
            <person name="Ciecko A."/>
            <person name="Tallon L."/>
            <person name="Jackson J."/>
            <person name="Pai G."/>
            <person name="Aken S.V."/>
            <person name="Utterback T."/>
            <person name="Reidmuller S."/>
            <person name="Feldblyum T."/>
            <person name="Hsiao J."/>
            <person name="Zismann V."/>
            <person name="Iobst S."/>
            <person name="de Vazeille A.R."/>
            <person name="Buell C.R."/>
            <person name="Ying K."/>
            <person name="Li Y."/>
            <person name="Lu T."/>
            <person name="Huang Y."/>
            <person name="Zhao Q."/>
            <person name="Feng Q."/>
            <person name="Zhang L."/>
            <person name="Zhu J."/>
            <person name="Weng Q."/>
            <person name="Mu J."/>
            <person name="Lu Y."/>
            <person name="Fan D."/>
            <person name="Liu Y."/>
            <person name="Guan J."/>
            <person name="Zhang Y."/>
            <person name="Yu S."/>
            <person name="Liu X."/>
            <person name="Zhang Y."/>
            <person name="Hong G."/>
            <person name="Han B."/>
            <person name="Choisne N."/>
            <person name="Demange N."/>
            <person name="Orjeda G."/>
            <person name="Samain S."/>
            <person name="Cattolico L."/>
            <person name="Pelletier E."/>
            <person name="Couloux A."/>
            <person name="Segurens B."/>
            <person name="Wincker P."/>
            <person name="D'Hont A."/>
            <person name="Scarpelli C."/>
            <person name="Weissenbach J."/>
            <person name="Salanoubat M."/>
            <person name="Quetier F."/>
            <person name="Yu Y."/>
            <person name="Kim H.R."/>
            <person name="Rambo T."/>
            <person name="Currie J."/>
            <person name="Collura K."/>
            <person name="Luo M."/>
            <person name="Yang T."/>
            <person name="Ammiraju J.S.S."/>
            <person name="Engler F."/>
            <person name="Soderlund C."/>
            <person name="Wing R.A."/>
            <person name="Palmer L.E."/>
            <person name="de la Bastide M."/>
            <person name="Spiegel L."/>
            <person name="Nascimento L."/>
            <person name="Zutavern T."/>
            <person name="O'Shaughnessy A."/>
            <person name="Dike S."/>
            <person name="Dedhia N."/>
            <person name="Preston R."/>
            <person name="Balija V."/>
            <person name="McCombie W.R."/>
            <person name="Chow T."/>
            <person name="Chen H."/>
            <person name="Chung M."/>
            <person name="Chen C."/>
            <person name="Shaw J."/>
            <person name="Wu H."/>
            <person name="Hsiao K."/>
            <person name="Chao Y."/>
            <person name="Chu M."/>
            <person name="Cheng C."/>
            <person name="Hour A."/>
            <person name="Lee P."/>
            <person name="Lin S."/>
            <person name="Lin Y."/>
            <person name="Liou J."/>
            <person name="Liu S."/>
            <person name="Hsing Y."/>
            <person name="Raghuvanshi S."/>
            <person name="Mohanty A."/>
            <person name="Bharti A.K."/>
            <person name="Gaur A."/>
            <person name="Gupta V."/>
            <person name="Kumar D."/>
            <person name="Ravi V."/>
            <person name="Vij S."/>
            <person name="Kapur A."/>
            <person name="Khurana P."/>
            <person name="Khurana P."/>
            <person name="Khurana J.P."/>
            <person name="Tyagi A.K."/>
            <person name="Gaikwad K."/>
            <person name="Singh A."/>
            <person name="Dalal V."/>
            <person name="Srivastava S."/>
            <person name="Dixit A."/>
            <person name="Pal A.K."/>
            <person name="Ghazi I.A."/>
            <person name="Yadav M."/>
            <person name="Pandit A."/>
            <person name="Bhargava A."/>
            <person name="Sureshbabu K."/>
            <person name="Batra K."/>
            <person name="Sharma T.R."/>
            <person name="Mohapatra T."/>
            <person name="Singh N.K."/>
            <person name="Messing J."/>
            <person name="Nelson A.B."/>
            <person name="Fuks G."/>
            <person name="Kavchok S."/>
            <person name="Keizer G."/>
            <person name="Linton E."/>
            <person name="Llaca V."/>
            <person name="Song R."/>
            <person name="Tanyolac B."/>
            <person name="Young S."/>
            <person name="Ho-Il K."/>
            <person name="Hahn J.H."/>
            <person name="Sangsakoo G."/>
            <person name="Vanavichit A."/>
            <person name="de Mattos Luiz.A.T."/>
            <person name="Zimmer P.D."/>
            <person name="Malone G."/>
            <person name="Dellagostin O."/>
            <person name="de Oliveira A.C."/>
            <person name="Bevan M."/>
            <person name="Bancroft I."/>
            <person name="Minx P."/>
            <person name="Cordum H."/>
            <person name="Wilson R."/>
            <person name="Cheng Z."/>
            <person name="Jin W."/>
            <person name="Jiang J."/>
            <person name="Leong S.A."/>
            <person name="Iwama H."/>
            <person name="Gojobori T."/>
            <person name="Itoh T."/>
            <person name="Niimura Y."/>
            <person name="Fujii Y."/>
            <person name="Habara T."/>
            <person name="Sakai H."/>
            <person name="Sato Y."/>
            <person name="Wilson G."/>
            <person name="Kumar K."/>
            <person name="McCouch S."/>
            <person name="Juretic N."/>
            <person name="Hoen D."/>
            <person name="Wright S."/>
            <person name="Bruskiewich R."/>
            <person name="Bureau T."/>
            <person name="Miyao A."/>
            <person name="Hirochika H."/>
            <person name="Nishikawa T."/>
            <person name="Kadowaki K."/>
            <person name="Sugiura M."/>
            <person name="Burr B."/>
            <person name="Sasaki T."/>
        </authorList>
    </citation>
    <scope>NUCLEOTIDE SEQUENCE [LARGE SCALE GENOMIC DNA]</scope>
    <source>
        <strain evidence="3">cv. Nipponbare</strain>
    </source>
</reference>
<evidence type="ECO:0000313" key="3">
    <source>
        <dbReference type="Proteomes" id="UP000000763"/>
    </source>
</evidence>
<organism evidence="2 3">
    <name type="scientific">Oryza sativa subsp. japonica</name>
    <name type="common">Rice</name>
    <dbReference type="NCBI Taxonomy" id="39947"/>
    <lineage>
        <taxon>Eukaryota</taxon>
        <taxon>Viridiplantae</taxon>
        <taxon>Streptophyta</taxon>
        <taxon>Embryophyta</taxon>
        <taxon>Tracheophyta</taxon>
        <taxon>Spermatophyta</taxon>
        <taxon>Magnoliopsida</taxon>
        <taxon>Liliopsida</taxon>
        <taxon>Poales</taxon>
        <taxon>Poaceae</taxon>
        <taxon>BOP clade</taxon>
        <taxon>Oryzoideae</taxon>
        <taxon>Oryzeae</taxon>
        <taxon>Oryzinae</taxon>
        <taxon>Oryza</taxon>
        <taxon>Oryza sativa</taxon>
    </lineage>
</organism>
<evidence type="ECO:0000313" key="2">
    <source>
        <dbReference type="EMBL" id="BAH93985.1"/>
    </source>
</evidence>
<protein>
    <submittedName>
        <fullName evidence="2">Os07g0559901 protein</fullName>
    </submittedName>
</protein>
<feature type="region of interest" description="Disordered" evidence="1">
    <location>
        <begin position="44"/>
        <end position="63"/>
    </location>
</feature>
<reference evidence="3" key="2">
    <citation type="journal article" date="2008" name="Nucleic Acids Res.">
        <title>The rice annotation project database (RAP-DB): 2008 update.</title>
        <authorList>
            <consortium name="The rice annotation project (RAP)"/>
        </authorList>
    </citation>
    <scope>GENOME REANNOTATION</scope>
    <source>
        <strain evidence="3">cv. Nipponbare</strain>
    </source>
</reference>
<feature type="compositionally biased region" description="Basic residues" evidence="1">
    <location>
        <begin position="200"/>
        <end position="217"/>
    </location>
</feature>
<dbReference type="AlphaFoldDB" id="C7J4S6"/>
<proteinExistence type="predicted"/>
<sequence length="226" mass="24441">GEKELCGAEQRRLGAPPPPFAKLPGFGLHSAVAAAEKGHEGVWVGDGCTPSSSPPPHQPRRRGCSRFAVPLARRPLSKAITGIDDGVSVRRSSGGSARRRRNGVGIHVAGVDDGDVGRGTLLLCLRAEGSGQPARLATIDNRVLQKAAHVTPTPPFPTSSASTARIAERSRERGEREREIHGFHRRSQGPPARHPPQAAPRRRAVRRHREARRHSRRLREVRPAPA</sequence>
<gene>
    <name evidence="2" type="ordered locus">Os07g0559901</name>
</gene>
<feature type="non-terminal residue" evidence="2">
    <location>
        <position position="1"/>
    </location>
</feature>
<accession>C7J4S6</accession>
<evidence type="ECO:0000256" key="1">
    <source>
        <dbReference type="SAM" id="MobiDB-lite"/>
    </source>
</evidence>
<name>C7J4S6_ORYSJ</name>
<dbReference type="Proteomes" id="UP000000763">
    <property type="component" value="Chromosome 7"/>
</dbReference>
<feature type="compositionally biased region" description="Basic and acidic residues" evidence="1">
    <location>
        <begin position="166"/>
        <end position="182"/>
    </location>
</feature>